<sequence length="183" mass="19557">MRGVIPGLGTPAPLLDRLPGILQDDDFLQRFLPAFDATVAPVYAVLDSLPAYIDPFSAPADFLEWLAGWVDVELDQNWPLEQRRRFIAEAATLHRLRGTATGIRHAVSLAAGPAAEVTVTDGGGVWIGTVPDPAAPEQRVRIVVASTVPLEEADRARLARAAAASVPAHLLFDLEVELVPVSG</sequence>
<dbReference type="Proteomes" id="UP000295748">
    <property type="component" value="Chromosome"/>
</dbReference>
<evidence type="ECO:0000313" key="2">
    <source>
        <dbReference type="Proteomes" id="UP000295748"/>
    </source>
</evidence>
<organism evidence="1 2">
    <name type="scientific">Microbacterium wangchenii</name>
    <dbReference type="NCBI Taxonomy" id="2541726"/>
    <lineage>
        <taxon>Bacteria</taxon>
        <taxon>Bacillati</taxon>
        <taxon>Actinomycetota</taxon>
        <taxon>Actinomycetes</taxon>
        <taxon>Micrococcales</taxon>
        <taxon>Microbacteriaceae</taxon>
        <taxon>Microbacterium</taxon>
    </lineage>
</organism>
<dbReference type="RefSeq" id="WP_135067445.1">
    <property type="nucleotide sequence ID" value="NZ_CP038266.1"/>
</dbReference>
<dbReference type="InterPro" id="IPR006521">
    <property type="entry name" value="Tail_protein_I"/>
</dbReference>
<evidence type="ECO:0000313" key="1">
    <source>
        <dbReference type="EMBL" id="QBR89190.1"/>
    </source>
</evidence>
<gene>
    <name evidence="1" type="ORF">E4K62_11140</name>
</gene>
<accession>A0ABX5SSQ2</accession>
<reference evidence="1 2" key="1">
    <citation type="submission" date="2019-03" db="EMBL/GenBank/DDBJ databases">
        <authorList>
            <person name="Dong K."/>
        </authorList>
    </citation>
    <scope>NUCLEOTIDE SEQUENCE [LARGE SCALE GENOMIC DNA]</scope>
    <source>
        <strain evidence="2">dk512</strain>
    </source>
</reference>
<proteinExistence type="predicted"/>
<dbReference type="InterPro" id="IPR011748">
    <property type="entry name" value="Unchr_phage_tail-like"/>
</dbReference>
<dbReference type="Pfam" id="PF09684">
    <property type="entry name" value="Tail_P2_I"/>
    <property type="match status" value="1"/>
</dbReference>
<name>A0ABX5SSQ2_9MICO</name>
<dbReference type="NCBIfam" id="TIGR02242">
    <property type="entry name" value="tail_TIGR02242"/>
    <property type="match status" value="1"/>
</dbReference>
<protein>
    <submittedName>
        <fullName evidence="1">Phage tail protein</fullName>
    </submittedName>
</protein>
<dbReference type="EMBL" id="CP038266">
    <property type="protein sequence ID" value="QBR89190.1"/>
    <property type="molecule type" value="Genomic_DNA"/>
</dbReference>
<keyword evidence="2" id="KW-1185">Reference proteome</keyword>